<accession>A0ABS9CPG4</accession>
<gene>
    <name evidence="2" type="ORF">JQM67_08910</name>
</gene>
<organism evidence="2 3">
    <name type="scientific">Anaeromassilibacillus senegalensis</name>
    <dbReference type="NCBI Taxonomy" id="1673717"/>
    <lineage>
        <taxon>Bacteria</taxon>
        <taxon>Bacillati</taxon>
        <taxon>Bacillota</taxon>
        <taxon>Clostridia</taxon>
        <taxon>Eubacteriales</taxon>
        <taxon>Acutalibacteraceae</taxon>
        <taxon>Anaeromassilibacillus</taxon>
    </lineage>
</organism>
<evidence type="ECO:0000313" key="3">
    <source>
        <dbReference type="Proteomes" id="UP001299220"/>
    </source>
</evidence>
<sequence length="136" mass="14272">MDDISAAIRSVLNDPQSMAQIQGILNSLSGDGAPPAPQPPPPAAPAQNTGNALSALLPAMNAAQGAADNPMMTMLLRAAPLLTAANQEDDATRLLAALRPLLGEARRKKLDEASRILKLLHLLPLLRESGILQNIF</sequence>
<name>A0ABS9CPG4_9FIRM</name>
<feature type="compositionally biased region" description="Pro residues" evidence="1">
    <location>
        <begin position="34"/>
        <end position="44"/>
    </location>
</feature>
<dbReference type="EMBL" id="JAFBIT010000002">
    <property type="protein sequence ID" value="MCF2652722.1"/>
    <property type="molecule type" value="Genomic_DNA"/>
</dbReference>
<proteinExistence type="predicted"/>
<reference evidence="2 3" key="1">
    <citation type="submission" date="2020-12" db="EMBL/GenBank/DDBJ databases">
        <title>Whole genome sequences of gut porcine anaerobes.</title>
        <authorList>
            <person name="Kubasova T."/>
            <person name="Jahodarova E."/>
            <person name="Rychlik I."/>
        </authorList>
    </citation>
    <scope>NUCLEOTIDE SEQUENCE [LARGE SCALE GENOMIC DNA]</scope>
    <source>
        <strain evidence="2 3">An867</strain>
    </source>
</reference>
<evidence type="ECO:0000313" key="2">
    <source>
        <dbReference type="EMBL" id="MCF2652722.1"/>
    </source>
</evidence>
<feature type="region of interest" description="Disordered" evidence="1">
    <location>
        <begin position="26"/>
        <end position="51"/>
    </location>
</feature>
<dbReference type="RefSeq" id="WP_235323752.1">
    <property type="nucleotide sequence ID" value="NZ_JAFBIT010000002.1"/>
</dbReference>
<evidence type="ECO:0000256" key="1">
    <source>
        <dbReference type="SAM" id="MobiDB-lite"/>
    </source>
</evidence>
<evidence type="ECO:0008006" key="4">
    <source>
        <dbReference type="Google" id="ProtNLM"/>
    </source>
</evidence>
<comment type="caution">
    <text evidence="2">The sequence shown here is derived from an EMBL/GenBank/DDBJ whole genome shotgun (WGS) entry which is preliminary data.</text>
</comment>
<keyword evidence="3" id="KW-1185">Reference proteome</keyword>
<dbReference type="Proteomes" id="UP001299220">
    <property type="component" value="Unassembled WGS sequence"/>
</dbReference>
<protein>
    <recommendedName>
        <fullName evidence="4">DUF1641 domain-containing protein</fullName>
    </recommendedName>
</protein>